<gene>
    <name evidence="1" type="ORF">ABLG96_11555</name>
</gene>
<dbReference type="NCBIfam" id="TIGR03085">
    <property type="entry name" value="TIGR03085 family metal-binding protein"/>
    <property type="match status" value="1"/>
</dbReference>
<dbReference type="InterPro" id="IPR017519">
    <property type="entry name" value="CHP03085"/>
</dbReference>
<evidence type="ECO:0000313" key="1">
    <source>
        <dbReference type="EMBL" id="XCG61923.1"/>
    </source>
</evidence>
<dbReference type="RefSeq" id="WP_353647539.1">
    <property type="nucleotide sequence ID" value="NZ_CP159218.1"/>
</dbReference>
<name>A0AAU8DIX8_9ACTN</name>
<sequence>MGLASSERTALADLFAEVGPERPTLCEGWDTGDLMSHLIIRERRPDAALGQVIPFLRGHGKSVTEAIEARPWAEQIDTLRSGPPGWNPMGWGKLEELSNGAEFFVHHEDVRRGAPGWEPRALPTATAEAVERILRSKFAGIITKPLGVGVTAVLPNGERIELRSGKSTLELHGAAPEIVLWIFGRDESRVELVADPQTLERVAAKRK</sequence>
<dbReference type="SUPFAM" id="SSF109854">
    <property type="entry name" value="DinB/YfiT-like putative metalloenzymes"/>
    <property type="match status" value="1"/>
</dbReference>
<dbReference type="EMBL" id="CP159218">
    <property type="protein sequence ID" value="XCG61923.1"/>
    <property type="molecule type" value="Genomic_DNA"/>
</dbReference>
<reference evidence="1" key="1">
    <citation type="submission" date="2024-05" db="EMBL/GenBank/DDBJ databases">
        <authorList>
            <person name="Cai S.Y."/>
            <person name="Jin L.M."/>
            <person name="Li H.R."/>
        </authorList>
    </citation>
    <scope>NUCLEOTIDE SEQUENCE</scope>
    <source>
        <strain evidence="1">A5-74</strain>
    </source>
</reference>
<dbReference type="NCBIfam" id="TIGR03083">
    <property type="entry name" value="maleylpyruvate isomerase family mycothiol-dependent enzyme"/>
    <property type="match status" value="1"/>
</dbReference>
<organism evidence="1">
    <name type="scientific">Nakamurella sp. A5-74</name>
    <dbReference type="NCBI Taxonomy" id="3158264"/>
    <lineage>
        <taxon>Bacteria</taxon>
        <taxon>Bacillati</taxon>
        <taxon>Actinomycetota</taxon>
        <taxon>Actinomycetes</taxon>
        <taxon>Nakamurellales</taxon>
        <taxon>Nakamurellaceae</taxon>
        <taxon>Nakamurella</taxon>
    </lineage>
</organism>
<dbReference type="AlphaFoldDB" id="A0AAU8DIX8"/>
<proteinExistence type="predicted"/>
<protein>
    <submittedName>
        <fullName evidence="1">TIGR03085 family metal-binding protein</fullName>
    </submittedName>
</protein>
<accession>A0AAU8DIX8</accession>
<dbReference type="InterPro" id="IPR034660">
    <property type="entry name" value="DinB/YfiT-like"/>
</dbReference>
<dbReference type="InterPro" id="IPR017517">
    <property type="entry name" value="Maleyloyr_isom"/>
</dbReference>